<keyword evidence="5" id="KW-0812">Transmembrane</keyword>
<keyword evidence="10" id="KW-0735">Signal-anchor</keyword>
<evidence type="ECO:0000256" key="1">
    <source>
        <dbReference type="ARBA" id="ARBA00004648"/>
    </source>
</evidence>
<evidence type="ECO:0000256" key="6">
    <source>
        <dbReference type="ARBA" id="ARBA00022741"/>
    </source>
</evidence>
<evidence type="ECO:0000256" key="8">
    <source>
        <dbReference type="ARBA" id="ARBA00022824"/>
    </source>
</evidence>
<keyword evidence="6" id="KW-0547">Nucleotide-binding</keyword>
<accession>A0ABD0XWK4</accession>
<dbReference type="EMBL" id="JBFDAA010000021">
    <property type="protein sequence ID" value="KAL1114990.1"/>
    <property type="molecule type" value="Genomic_DNA"/>
</dbReference>
<comment type="subcellular location">
    <subcellularLocation>
        <location evidence="1">Endoplasmic reticulum membrane</location>
        <topology evidence="1">Single-pass type II membrane protein</topology>
    </subcellularLocation>
</comment>
<dbReference type="InterPro" id="IPR011009">
    <property type="entry name" value="Kinase-like_dom_sf"/>
</dbReference>
<reference evidence="18 19" key="1">
    <citation type="submission" date="2024-07" db="EMBL/GenBank/DDBJ databases">
        <title>Chromosome-level genome assembly of the water stick insect Ranatra chinensis (Heteroptera: Nepidae).</title>
        <authorList>
            <person name="Liu X."/>
        </authorList>
    </citation>
    <scope>NUCLEOTIDE SEQUENCE [LARGE SCALE GENOMIC DNA]</scope>
    <source>
        <strain evidence="18">Cailab_2021Rc</strain>
        <tissue evidence="18">Muscle</tissue>
    </source>
</reference>
<evidence type="ECO:0000256" key="14">
    <source>
        <dbReference type="ARBA" id="ARBA00029343"/>
    </source>
</evidence>
<evidence type="ECO:0000256" key="2">
    <source>
        <dbReference type="ARBA" id="ARBA00011932"/>
    </source>
</evidence>
<comment type="function">
    <text evidence="13">Protein O-mannose kinase that specifically mediates phosphorylation at the 6-position of an O-mannose of the trisaccharide (N-acetylgalactosamine (GalNAc)-beta-1,3-N-acetylglucosamine (GlcNAc)-beta-1,4-mannose) to generate phosphorylated O-mannosyl trisaccharide (N-acetylgalactosamine-beta-1,3-N-acetylglucosamine-beta-1,4-(phosphate-6-)mannose). Phosphorylated O-mannosyl trisaccharide is a carbohydrate structure present in alpha-dystroglycan (DAG1), which is required for binding laminin G-like domain-containing extracellular proteins with high affinity. Only shows kinase activity when the GalNAc-beta-3-GlcNAc-beta-terminus is linked to the 4-position of O-mannose, suggesting that this disaccharide serves as the substrate recognition motif.</text>
</comment>
<evidence type="ECO:0000256" key="11">
    <source>
        <dbReference type="ARBA" id="ARBA00022989"/>
    </source>
</evidence>
<dbReference type="InterPro" id="IPR039318">
    <property type="entry name" value="POMK"/>
</dbReference>
<keyword evidence="8" id="KW-0256">Endoplasmic reticulum</keyword>
<protein>
    <recommendedName>
        <fullName evidence="3">Protein O-mannose kinase</fullName>
        <ecNumber evidence="2">2.7.1.183</ecNumber>
    </recommendedName>
    <alternativeName>
        <fullName evidence="16">Protein kinase-like protein SgK196</fullName>
    </alternativeName>
    <alternativeName>
        <fullName evidence="15">Sugen kinase 196</fullName>
    </alternativeName>
</protein>
<dbReference type="PANTHER" id="PTHR22618:SF2">
    <property type="entry name" value="PROTEIN O-MANNOSE KINASE"/>
    <property type="match status" value="1"/>
</dbReference>
<dbReference type="PROSITE" id="PS50011">
    <property type="entry name" value="PROTEIN_KINASE_DOM"/>
    <property type="match status" value="1"/>
</dbReference>
<evidence type="ECO:0000259" key="17">
    <source>
        <dbReference type="PROSITE" id="PS50011"/>
    </source>
</evidence>
<dbReference type="SMART" id="SM00219">
    <property type="entry name" value="TyrKc"/>
    <property type="match status" value="1"/>
</dbReference>
<feature type="domain" description="Protein kinase" evidence="17">
    <location>
        <begin position="16"/>
        <end position="272"/>
    </location>
</feature>
<dbReference type="Pfam" id="PF07714">
    <property type="entry name" value="PK_Tyr_Ser-Thr"/>
    <property type="match status" value="1"/>
</dbReference>
<dbReference type="InterPro" id="IPR001245">
    <property type="entry name" value="Ser-Thr/Tyr_kinase_cat_dom"/>
</dbReference>
<dbReference type="InterPro" id="IPR000719">
    <property type="entry name" value="Prot_kinase_dom"/>
</dbReference>
<dbReference type="AlphaFoldDB" id="A0ABD0XWK4"/>
<keyword evidence="19" id="KW-1185">Reference proteome</keyword>
<organism evidence="18 19">
    <name type="scientific">Ranatra chinensis</name>
    <dbReference type="NCBI Taxonomy" id="642074"/>
    <lineage>
        <taxon>Eukaryota</taxon>
        <taxon>Metazoa</taxon>
        <taxon>Ecdysozoa</taxon>
        <taxon>Arthropoda</taxon>
        <taxon>Hexapoda</taxon>
        <taxon>Insecta</taxon>
        <taxon>Pterygota</taxon>
        <taxon>Neoptera</taxon>
        <taxon>Paraneoptera</taxon>
        <taxon>Hemiptera</taxon>
        <taxon>Heteroptera</taxon>
        <taxon>Panheteroptera</taxon>
        <taxon>Nepomorpha</taxon>
        <taxon>Nepidae</taxon>
        <taxon>Ranatrinae</taxon>
        <taxon>Ranatra</taxon>
    </lineage>
</organism>
<dbReference type="GO" id="GO:0005789">
    <property type="term" value="C:endoplasmic reticulum membrane"/>
    <property type="evidence" value="ECO:0007669"/>
    <property type="project" value="UniProtKB-SubCell"/>
</dbReference>
<evidence type="ECO:0000256" key="4">
    <source>
        <dbReference type="ARBA" id="ARBA00022679"/>
    </source>
</evidence>
<dbReference type="PANTHER" id="PTHR22618">
    <property type="entry name" value="PROTEIN O-MANNOSE KINASE"/>
    <property type="match status" value="1"/>
</dbReference>
<evidence type="ECO:0000313" key="18">
    <source>
        <dbReference type="EMBL" id="KAL1114990.1"/>
    </source>
</evidence>
<comment type="catalytic activity">
    <reaction evidence="14">
        <text>3-O-[beta-D-GalNAc-(1-&gt;3)-beta-D-GlcNAc-(1-&gt;4)-alpha-D-Man]-L-Thr-[protein] + ATP = 3-O-[beta-D-GalNAc-(1-&gt;3)-beta-D-GlcNAc-(1-&gt;4)-(O-6-P-alpha-D-Man)]-Thr-[protein] + ADP + H(+)</text>
        <dbReference type="Rhea" id="RHEA:52616"/>
        <dbReference type="Rhea" id="RHEA-COMP:13308"/>
        <dbReference type="Rhea" id="RHEA-COMP:13309"/>
        <dbReference type="ChEBI" id="CHEBI:15378"/>
        <dbReference type="ChEBI" id="CHEBI:30616"/>
        <dbReference type="ChEBI" id="CHEBI:136709"/>
        <dbReference type="ChEBI" id="CHEBI:136710"/>
        <dbReference type="ChEBI" id="CHEBI:456216"/>
        <dbReference type="EC" id="2.7.1.183"/>
    </reaction>
</comment>
<dbReference type="Gene3D" id="1.10.510.10">
    <property type="entry name" value="Transferase(Phosphotransferase) domain 1"/>
    <property type="match status" value="1"/>
</dbReference>
<keyword evidence="7" id="KW-0418">Kinase</keyword>
<evidence type="ECO:0000256" key="12">
    <source>
        <dbReference type="ARBA" id="ARBA00023136"/>
    </source>
</evidence>
<gene>
    <name evidence="18" type="ORF">AAG570_007813</name>
</gene>
<dbReference type="GO" id="GO:0016301">
    <property type="term" value="F:kinase activity"/>
    <property type="evidence" value="ECO:0007669"/>
    <property type="project" value="UniProtKB-KW"/>
</dbReference>
<sequence length="272" mass="31748">MTKCHKWLNCSDLLVVHEKNIIGYGAVKDVFLAFWNNHIVACNKLRNEAYEKDLHHGLEMLIALNPNPNIVQLIGYCREKHIFITEYHRFNNAVAIKTLLSVYNQNSMKRRLELCINYAEILDYIHNSPVGVRVFCDSNDLQKLLSQLLVTDTFRLVLNDLDALPEVKNGEGIKCGTRKIMSEFAAPEQRWNRAEKFNEDVLPGYDEKTDIWKAAEVCDYFIQGPDYDVVQYMLFEIHKDCRNLDPKYRPSAFNLVNKYKEVLKEMNDHSEL</sequence>
<keyword evidence="11" id="KW-1133">Transmembrane helix</keyword>
<evidence type="ECO:0000256" key="13">
    <source>
        <dbReference type="ARBA" id="ARBA00025665"/>
    </source>
</evidence>
<evidence type="ECO:0000256" key="10">
    <source>
        <dbReference type="ARBA" id="ARBA00022968"/>
    </source>
</evidence>
<keyword evidence="4" id="KW-0808">Transferase</keyword>
<name>A0ABD0XWK4_9HEMI</name>
<dbReference type="EC" id="2.7.1.183" evidence="2"/>
<proteinExistence type="predicted"/>
<evidence type="ECO:0000256" key="16">
    <source>
        <dbReference type="ARBA" id="ARBA00030430"/>
    </source>
</evidence>
<evidence type="ECO:0000256" key="3">
    <source>
        <dbReference type="ARBA" id="ARBA00015906"/>
    </source>
</evidence>
<dbReference type="Proteomes" id="UP001558652">
    <property type="component" value="Unassembled WGS sequence"/>
</dbReference>
<evidence type="ECO:0000313" key="19">
    <source>
        <dbReference type="Proteomes" id="UP001558652"/>
    </source>
</evidence>
<evidence type="ECO:0000256" key="5">
    <source>
        <dbReference type="ARBA" id="ARBA00022692"/>
    </source>
</evidence>
<evidence type="ECO:0000256" key="9">
    <source>
        <dbReference type="ARBA" id="ARBA00022840"/>
    </source>
</evidence>
<evidence type="ECO:0000256" key="15">
    <source>
        <dbReference type="ARBA" id="ARBA00030304"/>
    </source>
</evidence>
<comment type="caution">
    <text evidence="18">The sequence shown here is derived from an EMBL/GenBank/DDBJ whole genome shotgun (WGS) entry which is preliminary data.</text>
</comment>
<evidence type="ECO:0000256" key="7">
    <source>
        <dbReference type="ARBA" id="ARBA00022777"/>
    </source>
</evidence>
<dbReference type="SUPFAM" id="SSF56112">
    <property type="entry name" value="Protein kinase-like (PK-like)"/>
    <property type="match status" value="1"/>
</dbReference>
<keyword evidence="9" id="KW-0067">ATP-binding</keyword>
<dbReference type="InterPro" id="IPR020635">
    <property type="entry name" value="Tyr_kinase_cat_dom"/>
</dbReference>
<dbReference type="GO" id="GO:0005524">
    <property type="term" value="F:ATP binding"/>
    <property type="evidence" value="ECO:0007669"/>
    <property type="project" value="UniProtKB-KW"/>
</dbReference>
<keyword evidence="12" id="KW-0472">Membrane</keyword>